<dbReference type="PANTHER" id="PTHR40446:SF2">
    <property type="entry name" value="N-ACETYLGLUCOSAMINE-1-PHOSPHODIESTER ALPHA-N-ACETYLGLUCOSAMINIDASE"/>
    <property type="match status" value="1"/>
</dbReference>
<dbReference type="Proteomes" id="UP000197446">
    <property type="component" value="Unassembled WGS sequence"/>
</dbReference>
<evidence type="ECO:0000313" key="3">
    <source>
        <dbReference type="EMBL" id="OWR04308.1"/>
    </source>
</evidence>
<dbReference type="PROSITE" id="PS51257">
    <property type="entry name" value="PROKAR_LIPOPROTEIN"/>
    <property type="match status" value="1"/>
</dbReference>
<feature type="signal peptide" evidence="1">
    <location>
        <begin position="1"/>
        <end position="27"/>
    </location>
</feature>
<dbReference type="AlphaFoldDB" id="A0A254NG49"/>
<organism evidence="3 4">
    <name type="scientific">Roseateles puraquae</name>
    <dbReference type="NCBI Taxonomy" id="431059"/>
    <lineage>
        <taxon>Bacteria</taxon>
        <taxon>Pseudomonadati</taxon>
        <taxon>Pseudomonadota</taxon>
        <taxon>Betaproteobacteria</taxon>
        <taxon>Burkholderiales</taxon>
        <taxon>Sphaerotilaceae</taxon>
        <taxon>Roseateles</taxon>
    </lineage>
</organism>
<proteinExistence type="predicted"/>
<dbReference type="RefSeq" id="WP_088483329.1">
    <property type="nucleotide sequence ID" value="NZ_JBCNLH010000001.1"/>
</dbReference>
<comment type="caution">
    <text evidence="3">The sequence shown here is derived from an EMBL/GenBank/DDBJ whole genome shotgun (WGS) entry which is preliminary data.</text>
</comment>
<protein>
    <recommendedName>
        <fullName evidence="2">Phosphodiester glycosidase domain-containing protein</fullName>
    </recommendedName>
</protein>
<feature type="domain" description="Phosphodiester glycosidase" evidence="2">
    <location>
        <begin position="84"/>
        <end position="262"/>
    </location>
</feature>
<sequence>MRAAFLRLCLTWLLLPLLLAGCASVPAPTDGWQALAPGLRYRAWSPWPGSEVQALQVDLAQVRPVLSPPTEAGQTVEAMASGQGALASVNASFFDRDFRPRGLTVSAGQPWPELLQPAPAVADPVLACALRCVILLQAPVTPEPGWQLAVSGTPWLVRDGEPRTAEDDTLCAYLCARTHPRTAVGLDASGRTLLLLLAAGRRGDVAGLTLSQTAQLLRDLGAWQAFNLDGGGSSTLLVSGSSRLPRPFNEPALRRVANALHFFPR</sequence>
<keyword evidence="4" id="KW-1185">Reference proteome</keyword>
<name>A0A254NG49_9BURK</name>
<dbReference type="Pfam" id="PF09992">
    <property type="entry name" value="NAGPA"/>
    <property type="match status" value="1"/>
</dbReference>
<feature type="chain" id="PRO_5012151609" description="Phosphodiester glycosidase domain-containing protein" evidence="1">
    <location>
        <begin position="28"/>
        <end position="265"/>
    </location>
</feature>
<dbReference type="PANTHER" id="PTHR40446">
    <property type="entry name" value="N-ACETYLGLUCOSAMINE-1-PHOSPHODIESTER ALPHA-N-ACETYLGLUCOSAMINIDASE"/>
    <property type="match status" value="1"/>
</dbReference>
<gene>
    <name evidence="3" type="ORF">CDO81_11445</name>
</gene>
<evidence type="ECO:0000256" key="1">
    <source>
        <dbReference type="SAM" id="SignalP"/>
    </source>
</evidence>
<dbReference type="EMBL" id="NISI01000003">
    <property type="protein sequence ID" value="OWR04308.1"/>
    <property type="molecule type" value="Genomic_DNA"/>
</dbReference>
<evidence type="ECO:0000259" key="2">
    <source>
        <dbReference type="Pfam" id="PF09992"/>
    </source>
</evidence>
<evidence type="ECO:0000313" key="4">
    <source>
        <dbReference type="Proteomes" id="UP000197446"/>
    </source>
</evidence>
<reference evidence="3 4" key="1">
    <citation type="journal article" date="2007" name="Int. J. Syst. Evol. Microbiol.">
        <title>Description of Pelomonas aquatica sp. nov. and Pelomonas puraquae sp. nov., isolated from industrial and haemodialysis water.</title>
        <authorList>
            <person name="Gomila M."/>
            <person name="Bowien B."/>
            <person name="Falsen E."/>
            <person name="Moore E.R."/>
            <person name="Lalucat J."/>
        </authorList>
    </citation>
    <scope>NUCLEOTIDE SEQUENCE [LARGE SCALE GENOMIC DNA]</scope>
    <source>
        <strain evidence="3 4">CCUG 52769</strain>
    </source>
</reference>
<accession>A0A254NG49</accession>
<dbReference type="OrthoDB" id="9809781at2"/>
<keyword evidence="1" id="KW-0732">Signal</keyword>
<dbReference type="InterPro" id="IPR018711">
    <property type="entry name" value="NAGPA"/>
</dbReference>